<feature type="region of interest" description="Disordered" evidence="1">
    <location>
        <begin position="75"/>
        <end position="109"/>
    </location>
</feature>
<dbReference type="EMBL" id="DQ978795">
    <property type="protein sequence ID" value="ABL86422.1"/>
    <property type="molecule type" value="Genomic_DNA"/>
</dbReference>
<evidence type="ECO:0000259" key="2">
    <source>
        <dbReference type="Pfam" id="PF02957"/>
    </source>
</evidence>
<dbReference type="Pfam" id="PF02957">
    <property type="entry name" value="TT_ORF2-like"/>
    <property type="match status" value="1"/>
</dbReference>
<name>A7YKW5_9VIRU</name>
<sequence length="109" mass="12451">MTFNFTRTTYNKDTLQQLWMSIVGDSHDMICKCDTPFAHILYCIFPEGHKDRDLTIKQIIERDLQICHSGGIEEESHGLANLEEEEEGIGLGAAADEEEYIKDEELTTL</sequence>
<proteinExistence type="predicted"/>
<evidence type="ECO:0000313" key="3">
    <source>
        <dbReference type="EMBL" id="ABL86422.1"/>
    </source>
</evidence>
<accession>A7YKW5</accession>
<feature type="non-terminal residue" evidence="3">
    <location>
        <position position="109"/>
    </location>
</feature>
<dbReference type="InterPro" id="IPR004118">
    <property type="entry name" value="HEV_TT_vir_Orf2/Gyrovir_Vp2_N"/>
</dbReference>
<evidence type="ECO:0000256" key="1">
    <source>
        <dbReference type="SAM" id="MobiDB-lite"/>
    </source>
</evidence>
<organism evidence="3">
    <name type="scientific">Small anellovirus KR-CT-0048</name>
    <dbReference type="NCBI Taxonomy" id="415363"/>
    <lineage>
        <taxon>Viruses</taxon>
        <taxon>Monodnaviria</taxon>
        <taxon>Shotokuvirae</taxon>
        <taxon>Commensaviricota</taxon>
        <taxon>Cardeaviricetes</taxon>
        <taxon>Sanitavirales</taxon>
        <taxon>Anelloviridae</taxon>
        <taxon>Small anellovirus</taxon>
    </lineage>
</organism>
<reference evidence="3" key="1">
    <citation type="submission" date="2006-08" db="EMBL/GenBank/DDBJ databases">
        <title>Detection of Small Anellovirus in Children with Hepatitis, Acute Respiratory Disease, Henoch Shonlein Syndrome, and Kawasaki Disease.</title>
        <authorList>
            <person name="Chung J.Y."/>
            <person name="Han T.H."/>
            <person name="Koo J.W."/>
            <person name="Kim S.W."/>
            <person name="Seo J.K."/>
            <person name="Hwang E.S."/>
        </authorList>
    </citation>
    <scope>NUCLEOTIDE SEQUENCE</scope>
</reference>
<feature type="domain" description="Hepatitis TT virus Orf2/Gyrovirus Vp2 N-terminal" evidence="2">
    <location>
        <begin position="14"/>
        <end position="63"/>
    </location>
</feature>
<protein>
    <submittedName>
        <fullName evidence="3">ORF1</fullName>
    </submittedName>
</protein>